<gene>
    <name evidence="2" type="ORF">UV07_C0008G0014</name>
</gene>
<proteinExistence type="predicted"/>
<evidence type="ECO:0000313" key="2">
    <source>
        <dbReference type="EMBL" id="KKS44465.1"/>
    </source>
</evidence>
<keyword evidence="1" id="KW-0812">Transmembrane</keyword>
<evidence type="ECO:0000313" key="3">
    <source>
        <dbReference type="Proteomes" id="UP000033986"/>
    </source>
</evidence>
<dbReference type="EMBL" id="LCDB01000008">
    <property type="protein sequence ID" value="KKS44465.1"/>
    <property type="molecule type" value="Genomic_DNA"/>
</dbReference>
<keyword evidence="1" id="KW-0472">Membrane</keyword>
<protein>
    <submittedName>
        <fullName evidence="2">Uncharacterized protein</fullName>
    </submittedName>
</protein>
<dbReference type="AlphaFoldDB" id="A0A0G0Z702"/>
<evidence type="ECO:0000256" key="1">
    <source>
        <dbReference type="SAM" id="Phobius"/>
    </source>
</evidence>
<comment type="caution">
    <text evidence="2">The sequence shown here is derived from an EMBL/GenBank/DDBJ whole genome shotgun (WGS) entry which is preliminary data.</text>
</comment>
<dbReference type="Proteomes" id="UP000033986">
    <property type="component" value="Unassembled WGS sequence"/>
</dbReference>
<organism evidence="2 3">
    <name type="scientific">Candidatus Azambacteria bacterium GW2011_GWB1_42_17</name>
    <dbReference type="NCBI Taxonomy" id="1618615"/>
    <lineage>
        <taxon>Bacteria</taxon>
        <taxon>Candidatus Azamiibacteriota</taxon>
    </lineage>
</organism>
<keyword evidence="1" id="KW-1133">Transmembrane helix</keyword>
<feature type="transmembrane region" description="Helical" evidence="1">
    <location>
        <begin position="9"/>
        <end position="30"/>
    </location>
</feature>
<reference evidence="2 3" key="1">
    <citation type="journal article" date="2015" name="Nature">
        <title>rRNA introns, odd ribosomes, and small enigmatic genomes across a large radiation of phyla.</title>
        <authorList>
            <person name="Brown C.T."/>
            <person name="Hug L.A."/>
            <person name="Thomas B.C."/>
            <person name="Sharon I."/>
            <person name="Castelle C.J."/>
            <person name="Singh A."/>
            <person name="Wilkins M.J."/>
            <person name="Williams K.H."/>
            <person name="Banfield J.F."/>
        </authorList>
    </citation>
    <scope>NUCLEOTIDE SEQUENCE [LARGE SCALE GENOMIC DNA]</scope>
</reference>
<accession>A0A0G0Z702</accession>
<name>A0A0G0Z702_9BACT</name>
<sequence length="215" mass="25138">MMRSEVKRILLYLAIITNLYLIIGVVSDAFGDESAWNMKYDESQFTGIWFKTRYQNKVEIKTPIRLTMDRTFRRLGITLLDPKSAGFKFLMKITPRDFEKWQESVNNGAKDIFLTNNQRAYFVSGKETVKIDEITINTEQFEWLSEYKAVIEKNLKNCQMAPDKKGDLDMVCPPLLIEVQIIRIERSVLSPFLPTTHVFPHLNYIDIFVKILSIK</sequence>